<dbReference type="OrthoDB" id="8701357at2"/>
<proteinExistence type="predicted"/>
<dbReference type="Proteomes" id="UP000298488">
    <property type="component" value="Unassembled WGS sequence"/>
</dbReference>
<dbReference type="AlphaFoldDB" id="A0A4R8VB09"/>
<name>A0A4R8VB09_9MICO</name>
<comment type="caution">
    <text evidence="2">The sequence shown here is derived from an EMBL/GenBank/DDBJ whole genome shotgun (WGS) entry which is preliminary data.</text>
</comment>
<dbReference type="RefSeq" id="WP_104095647.1">
    <property type="nucleotide sequence ID" value="NZ_JACHBP010000001.1"/>
</dbReference>
<feature type="domain" description="ATPase BadF/BadG/BcrA/BcrD type" evidence="1">
    <location>
        <begin position="35"/>
        <end position="248"/>
    </location>
</feature>
<dbReference type="PANTHER" id="PTHR43190:SF3">
    <property type="entry name" value="N-ACETYL-D-GLUCOSAMINE KINASE"/>
    <property type="match status" value="1"/>
</dbReference>
<dbReference type="Pfam" id="PF01869">
    <property type="entry name" value="BcrAD_BadFG"/>
    <property type="match status" value="1"/>
</dbReference>
<dbReference type="SUPFAM" id="SSF53067">
    <property type="entry name" value="Actin-like ATPase domain"/>
    <property type="match status" value="1"/>
</dbReference>
<dbReference type="InterPro" id="IPR002731">
    <property type="entry name" value="ATPase_BadF"/>
</dbReference>
<dbReference type="PANTHER" id="PTHR43190">
    <property type="entry name" value="N-ACETYL-D-GLUCOSAMINE KINASE"/>
    <property type="match status" value="1"/>
</dbReference>
<evidence type="ECO:0000259" key="1">
    <source>
        <dbReference type="Pfam" id="PF01869"/>
    </source>
</evidence>
<protein>
    <submittedName>
        <fullName evidence="2">ATPase</fullName>
    </submittedName>
</protein>
<dbReference type="Gene3D" id="3.30.420.40">
    <property type="match status" value="2"/>
</dbReference>
<evidence type="ECO:0000313" key="2">
    <source>
        <dbReference type="EMBL" id="TFB79775.1"/>
    </source>
</evidence>
<dbReference type="InterPro" id="IPR052519">
    <property type="entry name" value="Euk-type_GlcNAc_Kinase"/>
</dbReference>
<gene>
    <name evidence="2" type="ORF">E3N84_06800</name>
</gene>
<sequence>MSGVLAVDGGQSGIRLRHSQSREVVELEGVSRLEGDPVERVGSLIIDAVGAAGFPTADIAVLGLTTAPSDSRDRARLSGALAESRVASEVWIADDAVTSHVGALSGEPGVSLVVGTGVACLSRSADGKPRIFDGYGYLLGDDGGAWWIGRAGVRAALDAHAGRGDATSLVEATIERFGAIQDLHVRLHDSARPVNDIAQFAREVLRLAAGDDAVAREIVNDAADLLFDTTVAAARWSGSRAVAVALGGRMLQPGTPLRARLDELLASEPEWLLARSADGTALDGAMALGLSGAGPFSDLVDIRKEGVHE</sequence>
<keyword evidence="3" id="KW-1185">Reference proteome</keyword>
<reference evidence="2 3" key="1">
    <citation type="submission" date="2019-03" db="EMBL/GenBank/DDBJ databases">
        <title>Genomics of glacier-inhabiting Cryobacterium strains.</title>
        <authorList>
            <person name="Liu Q."/>
            <person name="Xin Y.-H."/>
        </authorList>
    </citation>
    <scope>NUCLEOTIDE SEQUENCE [LARGE SCALE GENOMIC DNA]</scope>
    <source>
        <strain evidence="2 3">CGMCC 1.10440</strain>
    </source>
</reference>
<dbReference type="InterPro" id="IPR043129">
    <property type="entry name" value="ATPase_NBD"/>
</dbReference>
<evidence type="ECO:0000313" key="3">
    <source>
        <dbReference type="Proteomes" id="UP000298488"/>
    </source>
</evidence>
<dbReference type="EMBL" id="SOFI01000003">
    <property type="protein sequence ID" value="TFB79775.1"/>
    <property type="molecule type" value="Genomic_DNA"/>
</dbReference>
<accession>A0A4R8VB09</accession>
<organism evidence="2 3">
    <name type="scientific">Terrimesophilobacter mesophilus</name>
    <dbReference type="NCBI Taxonomy" id="433647"/>
    <lineage>
        <taxon>Bacteria</taxon>
        <taxon>Bacillati</taxon>
        <taxon>Actinomycetota</taxon>
        <taxon>Actinomycetes</taxon>
        <taxon>Micrococcales</taxon>
        <taxon>Microbacteriaceae</taxon>
        <taxon>Terrimesophilobacter</taxon>
    </lineage>
</organism>